<evidence type="ECO:0000313" key="4">
    <source>
        <dbReference type="EMBL" id="SIS44789.1"/>
    </source>
</evidence>
<proteinExistence type="predicted"/>
<organism evidence="4 5">
    <name type="scientific">Kaistella chaponensis</name>
    <dbReference type="NCBI Taxonomy" id="713588"/>
    <lineage>
        <taxon>Bacteria</taxon>
        <taxon>Pseudomonadati</taxon>
        <taxon>Bacteroidota</taxon>
        <taxon>Flavobacteriia</taxon>
        <taxon>Flavobacteriales</taxon>
        <taxon>Weeksellaceae</taxon>
        <taxon>Chryseobacterium group</taxon>
        <taxon>Kaistella</taxon>
    </lineage>
</organism>
<gene>
    <name evidence="4" type="ORF">SAMN05421789_101157</name>
</gene>
<keyword evidence="3" id="KW-0012">Acyltransferase</keyword>
<dbReference type="Gene3D" id="2.160.10.10">
    <property type="entry name" value="Hexapeptide repeat proteins"/>
    <property type="match status" value="1"/>
</dbReference>
<keyword evidence="1 4" id="KW-0808">Transferase</keyword>
<evidence type="ECO:0000256" key="1">
    <source>
        <dbReference type="ARBA" id="ARBA00022679"/>
    </source>
</evidence>
<dbReference type="InterPro" id="IPR018357">
    <property type="entry name" value="Hexapep_transf_CS"/>
</dbReference>
<dbReference type="SUPFAM" id="SSF51161">
    <property type="entry name" value="Trimeric LpxA-like enzymes"/>
    <property type="match status" value="1"/>
</dbReference>
<evidence type="ECO:0000313" key="5">
    <source>
        <dbReference type="Proteomes" id="UP000185839"/>
    </source>
</evidence>
<sequence length="215" mass="23623">MNLLQVKTIIANIQKIKFRNIYFMLFAPGKRSKESVILTYGNFFYGLKSSSAINIHKGSLILNSDFSKPNPFMGVLKMYDNSELNVENGFVIHAPFHIVINHNAHLKLGSGYINRNAKIRCLKEINIGNNVAIGEDFTIWDSDSHIIKGKENETTQTTVIGNNVWIGINVTVLKGVTIGDGAMIAAGAVVTRNIPAGVLAGGVPAKVIKEKIEWK</sequence>
<dbReference type="RefSeq" id="WP_076384372.1">
    <property type="nucleotide sequence ID" value="NZ_FTOI01000001.1"/>
</dbReference>
<dbReference type="PANTHER" id="PTHR23416">
    <property type="entry name" value="SIALIC ACID SYNTHASE-RELATED"/>
    <property type="match status" value="1"/>
</dbReference>
<keyword evidence="5" id="KW-1185">Reference proteome</keyword>
<dbReference type="STRING" id="713588.SAMN05421789_101157"/>
<dbReference type="PROSITE" id="PS00101">
    <property type="entry name" value="HEXAPEP_TRANSFERASES"/>
    <property type="match status" value="1"/>
</dbReference>
<dbReference type="GO" id="GO:0016746">
    <property type="term" value="F:acyltransferase activity"/>
    <property type="evidence" value="ECO:0007669"/>
    <property type="project" value="UniProtKB-KW"/>
</dbReference>
<accession>A0A1N7J649</accession>
<dbReference type="CDD" id="cd04647">
    <property type="entry name" value="LbH_MAT_like"/>
    <property type="match status" value="1"/>
</dbReference>
<name>A0A1N7J649_9FLAO</name>
<dbReference type="Pfam" id="PF00132">
    <property type="entry name" value="Hexapep"/>
    <property type="match status" value="1"/>
</dbReference>
<dbReference type="InterPro" id="IPR001451">
    <property type="entry name" value="Hexapep"/>
</dbReference>
<dbReference type="EMBL" id="FTOI01000001">
    <property type="protein sequence ID" value="SIS44789.1"/>
    <property type="molecule type" value="Genomic_DNA"/>
</dbReference>
<dbReference type="InterPro" id="IPR011004">
    <property type="entry name" value="Trimer_LpxA-like_sf"/>
</dbReference>
<protein>
    <submittedName>
        <fullName evidence="4">Acetyltransferase (Isoleucine patch superfamily)</fullName>
    </submittedName>
</protein>
<evidence type="ECO:0000256" key="3">
    <source>
        <dbReference type="ARBA" id="ARBA00023315"/>
    </source>
</evidence>
<keyword evidence="2" id="KW-0677">Repeat</keyword>
<evidence type="ECO:0000256" key="2">
    <source>
        <dbReference type="ARBA" id="ARBA00022737"/>
    </source>
</evidence>
<reference evidence="5" key="1">
    <citation type="submission" date="2017-01" db="EMBL/GenBank/DDBJ databases">
        <authorList>
            <person name="Varghese N."/>
            <person name="Submissions S."/>
        </authorList>
    </citation>
    <scope>NUCLEOTIDE SEQUENCE [LARGE SCALE GENOMIC DNA]</scope>
    <source>
        <strain evidence="5">DSM 23145</strain>
    </source>
</reference>
<dbReference type="AlphaFoldDB" id="A0A1N7J649"/>
<dbReference type="InterPro" id="IPR051159">
    <property type="entry name" value="Hexapeptide_acetyltransf"/>
</dbReference>
<dbReference type="Proteomes" id="UP000185839">
    <property type="component" value="Unassembled WGS sequence"/>
</dbReference>